<dbReference type="OrthoDB" id="2742740at2759"/>
<organism evidence="1 2">
    <name type="scientific">Athelia psychrophila</name>
    <dbReference type="NCBI Taxonomy" id="1759441"/>
    <lineage>
        <taxon>Eukaryota</taxon>
        <taxon>Fungi</taxon>
        <taxon>Dikarya</taxon>
        <taxon>Basidiomycota</taxon>
        <taxon>Agaricomycotina</taxon>
        <taxon>Agaricomycetes</taxon>
        <taxon>Agaricomycetidae</taxon>
        <taxon>Atheliales</taxon>
        <taxon>Atheliaceae</taxon>
        <taxon>Athelia</taxon>
    </lineage>
</organism>
<gene>
    <name evidence="1" type="ORF">FIBSPDRAFT_737186</name>
</gene>
<protein>
    <submittedName>
        <fullName evidence="1">Uncharacterized protein</fullName>
    </submittedName>
</protein>
<reference evidence="1 2" key="1">
    <citation type="journal article" date="2016" name="Mol. Biol. Evol.">
        <title>Comparative Genomics of Early-Diverging Mushroom-Forming Fungi Provides Insights into the Origins of Lignocellulose Decay Capabilities.</title>
        <authorList>
            <person name="Nagy L.G."/>
            <person name="Riley R."/>
            <person name="Tritt A."/>
            <person name="Adam C."/>
            <person name="Daum C."/>
            <person name="Floudas D."/>
            <person name="Sun H."/>
            <person name="Yadav J.S."/>
            <person name="Pangilinan J."/>
            <person name="Larsson K.H."/>
            <person name="Matsuura K."/>
            <person name="Barry K."/>
            <person name="Labutti K."/>
            <person name="Kuo R."/>
            <person name="Ohm R.A."/>
            <person name="Bhattacharya S.S."/>
            <person name="Shirouzu T."/>
            <person name="Yoshinaga Y."/>
            <person name="Martin F.M."/>
            <person name="Grigoriev I.V."/>
            <person name="Hibbett D.S."/>
        </authorList>
    </citation>
    <scope>NUCLEOTIDE SEQUENCE [LARGE SCALE GENOMIC DNA]</scope>
    <source>
        <strain evidence="1 2">CBS 109695</strain>
    </source>
</reference>
<dbReference type="EMBL" id="KV417531">
    <property type="protein sequence ID" value="KZP23691.1"/>
    <property type="molecule type" value="Genomic_DNA"/>
</dbReference>
<sequence>MPDQFPVPEQVKTLHKTLLNGYTLPKDPPTSPPTSEALDNSQLLTLKHYTAWHRSNGTVVAYKLHAKVLEEATGETILSLHMARKLASRITELTPAKVDICPFSCIAYTGEFADMTSCPHIRDKKICGASRYKPVSEGSKQSPRPRAQMMTLPIMASIRAMFGNSTSSELMRHRDKLLQQTLRLVATAAGQEKRTYSDFGNSDVHVFHHNELGLFQDSRDVALALSTDGAQLTMKKLSDTWLVIIMLFNLPATIRYLTGRIIYAFATPGPNPPGNIESF</sequence>
<dbReference type="Proteomes" id="UP000076532">
    <property type="component" value="Unassembled WGS sequence"/>
</dbReference>
<evidence type="ECO:0000313" key="1">
    <source>
        <dbReference type="EMBL" id="KZP23691.1"/>
    </source>
</evidence>
<feature type="non-terminal residue" evidence="1">
    <location>
        <position position="279"/>
    </location>
</feature>
<proteinExistence type="predicted"/>
<name>A0A166M6M7_9AGAM</name>
<evidence type="ECO:0000313" key="2">
    <source>
        <dbReference type="Proteomes" id="UP000076532"/>
    </source>
</evidence>
<keyword evidence="2" id="KW-1185">Reference proteome</keyword>
<dbReference type="AlphaFoldDB" id="A0A166M6M7"/>
<dbReference type="STRING" id="436010.A0A166M6M7"/>
<accession>A0A166M6M7</accession>